<keyword evidence="1" id="KW-0472">Membrane</keyword>
<dbReference type="KEGG" id="cmm:NC80_04590"/>
<dbReference type="PATRIC" id="fig|83560.10.peg.938"/>
<feature type="transmembrane region" description="Helical" evidence="1">
    <location>
        <begin position="214"/>
        <end position="237"/>
    </location>
</feature>
<dbReference type="OMA" id="GAMFYEV"/>
<keyword evidence="1" id="KW-1133">Transmembrane helix</keyword>
<dbReference type="STRING" id="83560.NC80_04590"/>
<dbReference type="AlphaFoldDB" id="A0A069ZTR5"/>
<dbReference type="RefSeq" id="WP_010231910.1">
    <property type="nucleotide sequence ID" value="NZ_CP007217.1"/>
</dbReference>
<dbReference type="KEGG" id="cmx:DNC_04620"/>
<reference evidence="2 3" key="1">
    <citation type="submission" date="2014-02" db="EMBL/GenBank/DDBJ databases">
        <authorList>
            <person name="Chen C."/>
            <person name="Conrad T.A."/>
            <person name="Zhou Z."/>
            <person name="Lai Z."/>
            <person name="Zhong G."/>
        </authorList>
    </citation>
    <scope>NUCLEOTIDE SEQUENCE [LARGE SCALE GENOMIC DNA]</scope>
    <source>
        <strain evidence="2 3">Nigg3-28</strain>
    </source>
</reference>
<dbReference type="EMBL" id="CP007217">
    <property type="protein sequence ID" value="AJR10973.1"/>
    <property type="molecule type" value="Genomic_DNA"/>
</dbReference>
<evidence type="ECO:0000256" key="1">
    <source>
        <dbReference type="SAM" id="Phobius"/>
    </source>
</evidence>
<dbReference type="KEGG" id="cmg:NC81_04610"/>
<name>A0A069ZTR5_CHLMR</name>
<evidence type="ECO:0000313" key="3">
    <source>
        <dbReference type="Proteomes" id="UP000260363"/>
    </source>
</evidence>
<organism evidence="2 3">
    <name type="scientific">Chlamydia muridarum</name>
    <dbReference type="NCBI Taxonomy" id="83560"/>
    <lineage>
        <taxon>Bacteria</taxon>
        <taxon>Pseudomonadati</taxon>
        <taxon>Chlamydiota</taxon>
        <taxon>Chlamydiia</taxon>
        <taxon>Chlamydiales</taxon>
        <taxon>Chlamydiaceae</taxon>
        <taxon>Chlamydia/Chlamydophila group</taxon>
        <taxon>Chlamydia</taxon>
    </lineage>
</organism>
<dbReference type="Proteomes" id="UP000260363">
    <property type="component" value="Chromosome"/>
</dbReference>
<protein>
    <submittedName>
        <fullName evidence="2">Uncharacterized protein</fullName>
    </submittedName>
</protein>
<gene>
    <name evidence="2" type="ORF">BD36_04880</name>
</gene>
<keyword evidence="1" id="KW-0812">Transmembrane</keyword>
<dbReference type="GeneID" id="1246277"/>
<proteinExistence type="predicted"/>
<accession>A0A069ZTR5</accession>
<sequence length="267" mass="28055">MAAAVASSTVPAGGLLSSSSITALRRDTAALRSKLGYINDFLDLLSSSFALARLAPGASWSTADQQQFSTIEETLGVVHGANDAIQTGCGLTQLLTGGMFFKTQADGSFQVDTSSNKRVLFSPLSVLSKVTRLASKMLGTVKFMGSPVLPVYQLGSHARGLGLSSLAFGTVSSAFDVAENTREVCATLTTKDKCCDSTQGNSFMERFKRARAGMFALLCSVFDLLAQAFCFVCETVSNAFMGVHTAFIVGIFCFLSALGNVLLIAAS</sequence>
<evidence type="ECO:0000313" key="2">
    <source>
        <dbReference type="EMBL" id="AJR10973.1"/>
    </source>
</evidence>
<feature type="transmembrane region" description="Helical" evidence="1">
    <location>
        <begin position="243"/>
        <end position="266"/>
    </location>
</feature>